<evidence type="ECO:0000259" key="8">
    <source>
        <dbReference type="PROSITE" id="PS50109"/>
    </source>
</evidence>
<dbReference type="RefSeq" id="WP_377508078.1">
    <property type="nucleotide sequence ID" value="NZ_JBHULU010000017.1"/>
</dbReference>
<reference evidence="10" key="1">
    <citation type="journal article" date="2019" name="Int. J. Syst. Evol. Microbiol.">
        <title>The Global Catalogue of Microorganisms (GCM) 10K type strain sequencing project: providing services to taxonomists for standard genome sequencing and annotation.</title>
        <authorList>
            <consortium name="The Broad Institute Genomics Platform"/>
            <consortium name="The Broad Institute Genome Sequencing Center for Infectious Disease"/>
            <person name="Wu L."/>
            <person name="Ma J."/>
        </authorList>
    </citation>
    <scope>NUCLEOTIDE SEQUENCE [LARGE SCALE GENOMIC DNA]</scope>
    <source>
        <strain evidence="10">KCTC 42498</strain>
    </source>
</reference>
<dbReference type="InterPro" id="IPR003661">
    <property type="entry name" value="HisK_dim/P_dom"/>
</dbReference>
<dbReference type="Proteomes" id="UP001597544">
    <property type="component" value="Unassembled WGS sequence"/>
</dbReference>
<keyword evidence="6" id="KW-0175">Coiled coil</keyword>
<dbReference type="InterPro" id="IPR058544">
    <property type="entry name" value="ETR1_N"/>
</dbReference>
<dbReference type="SUPFAM" id="SSF47384">
    <property type="entry name" value="Homodimeric domain of signal transducing histidine kinase"/>
    <property type="match status" value="1"/>
</dbReference>
<dbReference type="EMBL" id="JBHULU010000017">
    <property type="protein sequence ID" value="MFD2514768.1"/>
    <property type="molecule type" value="Genomic_DNA"/>
</dbReference>
<keyword evidence="7" id="KW-0472">Membrane</keyword>
<dbReference type="InterPro" id="IPR003594">
    <property type="entry name" value="HATPase_dom"/>
</dbReference>
<proteinExistence type="predicted"/>
<dbReference type="InterPro" id="IPR004358">
    <property type="entry name" value="Sig_transdc_His_kin-like_C"/>
</dbReference>
<keyword evidence="4" id="KW-0808">Transferase</keyword>
<dbReference type="SUPFAM" id="SSF55874">
    <property type="entry name" value="ATPase domain of HSP90 chaperone/DNA topoisomerase II/histidine kinase"/>
    <property type="match status" value="1"/>
</dbReference>
<evidence type="ECO:0000256" key="1">
    <source>
        <dbReference type="ARBA" id="ARBA00000085"/>
    </source>
</evidence>
<evidence type="ECO:0000256" key="6">
    <source>
        <dbReference type="SAM" id="Coils"/>
    </source>
</evidence>
<dbReference type="SMART" id="SM00387">
    <property type="entry name" value="HATPase_c"/>
    <property type="match status" value="1"/>
</dbReference>
<protein>
    <recommendedName>
        <fullName evidence="2">histidine kinase</fullName>
        <ecNumber evidence="2">2.7.13.3</ecNumber>
    </recommendedName>
</protein>
<dbReference type="InterPro" id="IPR005467">
    <property type="entry name" value="His_kinase_dom"/>
</dbReference>
<dbReference type="EC" id="2.7.13.3" evidence="2"/>
<keyword evidence="10" id="KW-1185">Reference proteome</keyword>
<dbReference type="Pfam" id="PF02518">
    <property type="entry name" value="HATPase_c"/>
    <property type="match status" value="1"/>
</dbReference>
<keyword evidence="9" id="KW-0067">ATP-binding</keyword>
<comment type="caution">
    <text evidence="9">The sequence shown here is derived from an EMBL/GenBank/DDBJ whole genome shotgun (WGS) entry which is preliminary data.</text>
</comment>
<dbReference type="Pfam" id="PF00512">
    <property type="entry name" value="HisKA"/>
    <property type="match status" value="1"/>
</dbReference>
<evidence type="ECO:0000256" key="3">
    <source>
        <dbReference type="ARBA" id="ARBA00022553"/>
    </source>
</evidence>
<keyword evidence="9" id="KW-0547">Nucleotide-binding</keyword>
<comment type="catalytic activity">
    <reaction evidence="1">
        <text>ATP + protein L-histidine = ADP + protein N-phospho-L-histidine.</text>
        <dbReference type="EC" id="2.7.13.3"/>
    </reaction>
</comment>
<feature type="transmembrane region" description="Helical" evidence="7">
    <location>
        <begin position="62"/>
        <end position="85"/>
    </location>
</feature>
<dbReference type="PROSITE" id="PS50109">
    <property type="entry name" value="HIS_KIN"/>
    <property type="match status" value="1"/>
</dbReference>
<dbReference type="InterPro" id="IPR052162">
    <property type="entry name" value="Sensor_kinase/Photoreceptor"/>
</dbReference>
<keyword evidence="3" id="KW-0597">Phosphoprotein</keyword>
<dbReference type="SMART" id="SM00388">
    <property type="entry name" value="HisKA"/>
    <property type="match status" value="1"/>
</dbReference>
<accession>A0ABW5IMU1</accession>
<dbReference type="Gene3D" id="3.30.565.10">
    <property type="entry name" value="Histidine kinase-like ATPase, C-terminal domain"/>
    <property type="match status" value="1"/>
</dbReference>
<dbReference type="Pfam" id="PF25487">
    <property type="entry name" value="ETR1_N"/>
    <property type="match status" value="1"/>
</dbReference>
<evidence type="ECO:0000256" key="2">
    <source>
        <dbReference type="ARBA" id="ARBA00012438"/>
    </source>
</evidence>
<dbReference type="PANTHER" id="PTHR43304">
    <property type="entry name" value="PHYTOCHROME-LIKE PROTEIN CPH1"/>
    <property type="match status" value="1"/>
</dbReference>
<name>A0ABW5IMU1_9BACT</name>
<feature type="transmembrane region" description="Helical" evidence="7">
    <location>
        <begin position="25"/>
        <end position="50"/>
    </location>
</feature>
<evidence type="ECO:0000256" key="7">
    <source>
        <dbReference type="SAM" id="Phobius"/>
    </source>
</evidence>
<keyword evidence="7" id="KW-0812">Transmembrane</keyword>
<feature type="coiled-coil region" evidence="6">
    <location>
        <begin position="123"/>
        <end position="189"/>
    </location>
</feature>
<evidence type="ECO:0000256" key="4">
    <source>
        <dbReference type="ARBA" id="ARBA00022679"/>
    </source>
</evidence>
<dbReference type="InterPro" id="IPR036890">
    <property type="entry name" value="HATPase_C_sf"/>
</dbReference>
<dbReference type="Gene3D" id="1.10.287.130">
    <property type="match status" value="1"/>
</dbReference>
<dbReference type="PRINTS" id="PR00344">
    <property type="entry name" value="BCTRLSENSOR"/>
</dbReference>
<dbReference type="PANTHER" id="PTHR43304:SF1">
    <property type="entry name" value="PAC DOMAIN-CONTAINING PROTEIN"/>
    <property type="match status" value="1"/>
</dbReference>
<feature type="domain" description="Histidine kinase" evidence="8">
    <location>
        <begin position="206"/>
        <end position="422"/>
    </location>
</feature>
<evidence type="ECO:0000256" key="5">
    <source>
        <dbReference type="ARBA" id="ARBA00022777"/>
    </source>
</evidence>
<dbReference type="GO" id="GO:0005524">
    <property type="term" value="F:ATP binding"/>
    <property type="evidence" value="ECO:0007669"/>
    <property type="project" value="UniProtKB-KW"/>
</dbReference>
<keyword evidence="7" id="KW-1133">Transmembrane helix</keyword>
<sequence length="422" mass="48103">MEFFQKLLQSDFMPHGHCYFWKPEILWLTVGGDALTAAAYYSIPLMLFYFAKKRQDLAHKYVFFLFAAFILLCGTTHILDIWTAWVPTYRLAGMIKMITGLVSIATAVVLYKSIPALLAIPSNLQLESANHKLREEIKEREKVQAELNLAKDELETRVEERTAELFRVNRELEEEIVERRKAQEALVRKNDALLQINSDLDSFVYCASHDLKSPITNMEGLLSALREEMETPGGDVEPILKQLETSVQKLNGTIESLSDVSKIQRKSQDEQREKLEFEKTLSDVALGIQHMIQQSGANIITDFSEQPVVCFYPQHLQSILQNLLTNAIKYRASERDCIIKISAKEAAEYVVLTVEDNGIGIDLNKHGNKIFSLFRRLHDHVEGSGVGLYVIKRIIENYQGKVEVESMVGRGTAFHVYFRKAS</sequence>
<keyword evidence="5" id="KW-0418">Kinase</keyword>
<organism evidence="9 10">
    <name type="scientific">Pontibacter locisalis</name>
    <dbReference type="NCBI Taxonomy" id="1719035"/>
    <lineage>
        <taxon>Bacteria</taxon>
        <taxon>Pseudomonadati</taxon>
        <taxon>Bacteroidota</taxon>
        <taxon>Cytophagia</taxon>
        <taxon>Cytophagales</taxon>
        <taxon>Hymenobacteraceae</taxon>
        <taxon>Pontibacter</taxon>
    </lineage>
</organism>
<gene>
    <name evidence="9" type="ORF">ACFSRY_12910</name>
</gene>
<evidence type="ECO:0000313" key="10">
    <source>
        <dbReference type="Proteomes" id="UP001597544"/>
    </source>
</evidence>
<dbReference type="InterPro" id="IPR036097">
    <property type="entry name" value="HisK_dim/P_sf"/>
</dbReference>
<dbReference type="CDD" id="cd00082">
    <property type="entry name" value="HisKA"/>
    <property type="match status" value="1"/>
</dbReference>
<feature type="transmembrane region" description="Helical" evidence="7">
    <location>
        <begin position="91"/>
        <end position="111"/>
    </location>
</feature>
<evidence type="ECO:0000313" key="9">
    <source>
        <dbReference type="EMBL" id="MFD2514768.1"/>
    </source>
</evidence>